<dbReference type="EMBL" id="MFGJ01000001">
    <property type="protein sequence ID" value="OGF33352.1"/>
    <property type="molecule type" value="Genomic_DNA"/>
</dbReference>
<evidence type="ECO:0000313" key="1">
    <source>
        <dbReference type="EMBL" id="OGF33352.1"/>
    </source>
</evidence>
<dbReference type="Gene3D" id="3.60.15.10">
    <property type="entry name" value="Ribonuclease Z/Hydroxyacylglutathione hydrolase-like"/>
    <property type="match status" value="1"/>
</dbReference>
<dbReference type="PANTHER" id="PTHR42967:SF1">
    <property type="entry name" value="MBL FOLD METALLO-HYDROLASE"/>
    <property type="match status" value="1"/>
</dbReference>
<sequence length="219" mass="24551">MNISWFGHSSFKLSEKIDGKEVIVVTDPYGKDTGLFPPKISADVVTVSHDHFDHNNTEKVTGNQDEITTIIDRPGEYETKKVFINGIPSFHDKKNGSERGSNTIFKIEIDHIVVAHLGDLGQKLTEEQIDFLGDIDVLLIPVGGKYTIDGAEAAEVVRQIEPRMVIPMHYKIPGLTIDIDDEKKFLKEMGGKADKETKLKITRKDLPEDNIRVVILEKS</sequence>
<dbReference type="PANTHER" id="PTHR42967">
    <property type="entry name" value="METAL DEPENDENT HYDROLASE"/>
    <property type="match status" value="1"/>
</dbReference>
<reference evidence="1 2" key="1">
    <citation type="journal article" date="2016" name="Nat. Commun.">
        <title>Thousands of microbial genomes shed light on interconnected biogeochemical processes in an aquifer system.</title>
        <authorList>
            <person name="Anantharaman K."/>
            <person name="Brown C.T."/>
            <person name="Hug L.A."/>
            <person name="Sharon I."/>
            <person name="Castelle C.J."/>
            <person name="Probst A.J."/>
            <person name="Thomas B.C."/>
            <person name="Singh A."/>
            <person name="Wilkins M.J."/>
            <person name="Karaoz U."/>
            <person name="Brodie E.L."/>
            <person name="Williams K.H."/>
            <person name="Hubbard S.S."/>
            <person name="Banfield J.F."/>
        </authorList>
    </citation>
    <scope>NUCLEOTIDE SEQUENCE [LARGE SCALE GENOMIC DNA]</scope>
</reference>
<evidence type="ECO:0000313" key="2">
    <source>
        <dbReference type="Proteomes" id="UP000179001"/>
    </source>
</evidence>
<organism evidence="1 2">
    <name type="scientific">Candidatus Falkowbacteria bacterium RIFOXYC2_FULL_36_12</name>
    <dbReference type="NCBI Taxonomy" id="1798002"/>
    <lineage>
        <taxon>Bacteria</taxon>
        <taxon>Candidatus Falkowiibacteriota</taxon>
    </lineage>
</organism>
<accession>A0A1F5T360</accession>
<dbReference type="InterPro" id="IPR036866">
    <property type="entry name" value="RibonucZ/Hydroxyglut_hydro"/>
</dbReference>
<dbReference type="STRING" id="1798002.A2478_01470"/>
<proteinExistence type="predicted"/>
<name>A0A1F5T360_9BACT</name>
<dbReference type="SUPFAM" id="SSF56281">
    <property type="entry name" value="Metallo-hydrolase/oxidoreductase"/>
    <property type="match status" value="1"/>
</dbReference>
<dbReference type="AlphaFoldDB" id="A0A1F5T360"/>
<dbReference type="Pfam" id="PF13483">
    <property type="entry name" value="Lactamase_B_3"/>
    <property type="match status" value="1"/>
</dbReference>
<comment type="caution">
    <text evidence="1">The sequence shown here is derived from an EMBL/GenBank/DDBJ whole genome shotgun (WGS) entry which is preliminary data.</text>
</comment>
<dbReference type="Proteomes" id="UP000179001">
    <property type="component" value="Unassembled WGS sequence"/>
</dbReference>
<protein>
    <recommendedName>
        <fullName evidence="3">Lactamase</fullName>
    </recommendedName>
</protein>
<gene>
    <name evidence="1" type="ORF">A2478_01470</name>
</gene>
<evidence type="ECO:0008006" key="3">
    <source>
        <dbReference type="Google" id="ProtNLM"/>
    </source>
</evidence>